<dbReference type="HAMAP" id="MF_00628">
    <property type="entry name" value="Pept_tRNA_hydro_arch"/>
    <property type="match status" value="1"/>
</dbReference>
<dbReference type="SUPFAM" id="SSF102462">
    <property type="entry name" value="Peptidyl-tRNA hydrolase II"/>
    <property type="match status" value="1"/>
</dbReference>
<accession>A0AAV3T1F2</accession>
<protein>
    <recommendedName>
        <fullName evidence="8 9">Peptidyl-tRNA hydrolase</fullName>
        <shortName evidence="9">PTH</shortName>
        <ecNumber evidence="3 9">3.1.1.29</ecNumber>
    </recommendedName>
</protein>
<comment type="similarity">
    <text evidence="6 9">Belongs to the PTH2 family.</text>
</comment>
<dbReference type="InterPro" id="IPR002833">
    <property type="entry name" value="PTH2"/>
</dbReference>
<organism evidence="10 11">
    <name type="scientific">Salarchaeum japonicum</name>
    <dbReference type="NCBI Taxonomy" id="555573"/>
    <lineage>
        <taxon>Archaea</taxon>
        <taxon>Methanobacteriati</taxon>
        <taxon>Methanobacteriota</taxon>
        <taxon>Stenosarchaea group</taxon>
        <taxon>Halobacteria</taxon>
        <taxon>Halobacteriales</taxon>
        <taxon>Halobacteriaceae</taxon>
    </lineage>
</organism>
<evidence type="ECO:0000256" key="4">
    <source>
        <dbReference type="ARBA" id="ARBA00022490"/>
    </source>
</evidence>
<reference evidence="10 11" key="1">
    <citation type="journal article" date="2019" name="Int. J. Syst. Evol. Microbiol.">
        <title>The Global Catalogue of Microorganisms (GCM) 10K type strain sequencing project: providing services to taxonomists for standard genome sequencing and annotation.</title>
        <authorList>
            <consortium name="The Broad Institute Genomics Platform"/>
            <consortium name="The Broad Institute Genome Sequencing Center for Infectious Disease"/>
            <person name="Wu L."/>
            <person name="Ma J."/>
        </authorList>
    </citation>
    <scope>NUCLEOTIDE SEQUENCE [LARGE SCALE GENOMIC DNA]</scope>
    <source>
        <strain evidence="10 11">JCM 16327</strain>
    </source>
</reference>
<comment type="caution">
    <text evidence="10">The sequence shown here is derived from an EMBL/GenBank/DDBJ whole genome shotgun (WGS) entry which is preliminary data.</text>
</comment>
<dbReference type="Pfam" id="PF01981">
    <property type="entry name" value="PTH2"/>
    <property type="match status" value="1"/>
</dbReference>
<comment type="catalytic activity">
    <reaction evidence="7 9">
        <text>an N-acyl-L-alpha-aminoacyl-tRNA + H2O = an N-acyl-L-amino acid + a tRNA + H(+)</text>
        <dbReference type="Rhea" id="RHEA:54448"/>
        <dbReference type="Rhea" id="RHEA-COMP:10123"/>
        <dbReference type="Rhea" id="RHEA-COMP:13883"/>
        <dbReference type="ChEBI" id="CHEBI:15377"/>
        <dbReference type="ChEBI" id="CHEBI:15378"/>
        <dbReference type="ChEBI" id="CHEBI:59874"/>
        <dbReference type="ChEBI" id="CHEBI:78442"/>
        <dbReference type="ChEBI" id="CHEBI:138191"/>
        <dbReference type="EC" id="3.1.1.29"/>
    </reaction>
</comment>
<dbReference type="GO" id="GO:0006412">
    <property type="term" value="P:translation"/>
    <property type="evidence" value="ECO:0007669"/>
    <property type="project" value="UniProtKB-UniRule"/>
</dbReference>
<dbReference type="NCBIfam" id="TIGR00283">
    <property type="entry name" value="arch_pth2"/>
    <property type="match status" value="1"/>
</dbReference>
<evidence type="ECO:0000256" key="5">
    <source>
        <dbReference type="ARBA" id="ARBA00022801"/>
    </source>
</evidence>
<evidence type="ECO:0000256" key="7">
    <source>
        <dbReference type="ARBA" id="ARBA00048707"/>
    </source>
</evidence>
<evidence type="ECO:0000256" key="6">
    <source>
        <dbReference type="ARBA" id="ARBA00038050"/>
    </source>
</evidence>
<comment type="function">
    <text evidence="1 9">The natural substrate for this enzyme may be peptidyl-tRNAs which drop off the ribosome during protein synthesis.</text>
</comment>
<dbReference type="PANTHER" id="PTHR12649">
    <property type="entry name" value="PEPTIDYL-TRNA HYDROLASE 2"/>
    <property type="match status" value="1"/>
</dbReference>
<evidence type="ECO:0000256" key="1">
    <source>
        <dbReference type="ARBA" id="ARBA00003043"/>
    </source>
</evidence>
<evidence type="ECO:0000256" key="8">
    <source>
        <dbReference type="ARBA" id="ARBA00050038"/>
    </source>
</evidence>
<name>A0AAV3T1F2_9EURY</name>
<dbReference type="PANTHER" id="PTHR12649:SF11">
    <property type="entry name" value="PEPTIDYL-TRNA HYDROLASE 2, MITOCHONDRIAL"/>
    <property type="match status" value="1"/>
</dbReference>
<dbReference type="EMBL" id="BAAADU010000002">
    <property type="protein sequence ID" value="GAA0652936.1"/>
    <property type="molecule type" value="Genomic_DNA"/>
</dbReference>
<dbReference type="EC" id="3.1.1.29" evidence="3 9"/>
<keyword evidence="5 9" id="KW-0378">Hydrolase</keyword>
<gene>
    <name evidence="10" type="primary">pth2</name>
    <name evidence="9" type="synonym">pth</name>
    <name evidence="10" type="ORF">GCM10009019_15270</name>
</gene>
<proteinExistence type="inferred from homology"/>
<dbReference type="Proteomes" id="UP001500194">
    <property type="component" value="Unassembled WGS sequence"/>
</dbReference>
<dbReference type="GO" id="GO:0004045">
    <property type="term" value="F:peptidyl-tRNA hydrolase activity"/>
    <property type="evidence" value="ECO:0007669"/>
    <property type="project" value="UniProtKB-UniRule"/>
</dbReference>
<evidence type="ECO:0000256" key="9">
    <source>
        <dbReference type="HAMAP-Rule" id="MF_00628"/>
    </source>
</evidence>
<dbReference type="InterPro" id="IPR023476">
    <property type="entry name" value="Pep_tRNA_hydro_II_dom_sf"/>
</dbReference>
<evidence type="ECO:0000256" key="3">
    <source>
        <dbReference type="ARBA" id="ARBA00013260"/>
    </source>
</evidence>
<dbReference type="RefSeq" id="WP_227260789.1">
    <property type="nucleotide sequence ID" value="NZ_BAAADU010000002.1"/>
</dbReference>
<comment type="subcellular location">
    <subcellularLocation>
        <location evidence="2 9">Cytoplasm</location>
    </subcellularLocation>
</comment>
<keyword evidence="4 9" id="KW-0963">Cytoplasm</keyword>
<dbReference type="InterPro" id="IPR034759">
    <property type="entry name" value="Pept_tRNA_hydro_arch"/>
</dbReference>
<sequence>MKQAIVVRADLGMGMGKVAAQASHASLRAFEYADDRAQRAWKQGGQKKIVLKANSERELYELNEEAKAAGLPSAVIEDAGHTQVEPGTPTALAIGPAPEADVDAITGDLSLF</sequence>
<dbReference type="GeneID" id="68573796"/>
<keyword evidence="11" id="KW-1185">Reference proteome</keyword>
<dbReference type="GO" id="GO:0005829">
    <property type="term" value="C:cytosol"/>
    <property type="evidence" value="ECO:0007669"/>
    <property type="project" value="TreeGrafter"/>
</dbReference>
<dbReference type="NCBIfam" id="NF003314">
    <property type="entry name" value="PRK04322.1"/>
    <property type="match status" value="1"/>
</dbReference>
<dbReference type="FunFam" id="3.40.1490.10:FF:000001">
    <property type="entry name" value="Peptidyl-tRNA hydrolase 2"/>
    <property type="match status" value="1"/>
</dbReference>
<evidence type="ECO:0000256" key="2">
    <source>
        <dbReference type="ARBA" id="ARBA00004496"/>
    </source>
</evidence>
<dbReference type="AlphaFoldDB" id="A0AAV3T1F2"/>
<evidence type="ECO:0000313" key="10">
    <source>
        <dbReference type="EMBL" id="GAA0652936.1"/>
    </source>
</evidence>
<dbReference type="CDD" id="cd02430">
    <property type="entry name" value="PTH2"/>
    <property type="match status" value="1"/>
</dbReference>
<dbReference type="Gene3D" id="3.40.1490.10">
    <property type="entry name" value="Bit1"/>
    <property type="match status" value="1"/>
</dbReference>
<evidence type="ECO:0000313" key="11">
    <source>
        <dbReference type="Proteomes" id="UP001500194"/>
    </source>
</evidence>